<dbReference type="InterPro" id="IPR037401">
    <property type="entry name" value="SnoaL-like"/>
</dbReference>
<evidence type="ECO:0000259" key="1">
    <source>
        <dbReference type="Pfam" id="PF12680"/>
    </source>
</evidence>
<comment type="caution">
    <text evidence="2">The sequence shown here is derived from an EMBL/GenBank/DDBJ whole genome shotgun (WGS) entry which is preliminary data.</text>
</comment>
<keyword evidence="3" id="KW-1185">Reference proteome</keyword>
<feature type="domain" description="SnoaL-like" evidence="1">
    <location>
        <begin position="9"/>
        <end position="118"/>
    </location>
</feature>
<evidence type="ECO:0000313" key="2">
    <source>
        <dbReference type="EMBL" id="MBB5967760.1"/>
    </source>
</evidence>
<dbReference type="Gene3D" id="3.10.450.50">
    <property type="match status" value="1"/>
</dbReference>
<gene>
    <name evidence="2" type="ORF">FHS22_007073</name>
</gene>
<dbReference type="AlphaFoldDB" id="A0A841DCH6"/>
<dbReference type="Pfam" id="PF12680">
    <property type="entry name" value="SnoaL_2"/>
    <property type="match status" value="1"/>
</dbReference>
<proteinExistence type="predicted"/>
<accession>A0A841DCH6</accession>
<dbReference type="RefSeq" id="WP_184948471.1">
    <property type="nucleotide sequence ID" value="NZ_BAAAWZ010000005.1"/>
</dbReference>
<evidence type="ECO:0000313" key="3">
    <source>
        <dbReference type="Proteomes" id="UP000562352"/>
    </source>
</evidence>
<dbReference type="Proteomes" id="UP000562352">
    <property type="component" value="Unassembled WGS sequence"/>
</dbReference>
<dbReference type="InterPro" id="IPR032710">
    <property type="entry name" value="NTF2-like_dom_sf"/>
</dbReference>
<dbReference type="SUPFAM" id="SSF54427">
    <property type="entry name" value="NTF2-like"/>
    <property type="match status" value="1"/>
</dbReference>
<dbReference type="EMBL" id="JACHJJ010000038">
    <property type="protein sequence ID" value="MBB5967760.1"/>
    <property type="molecule type" value="Genomic_DNA"/>
</dbReference>
<reference evidence="2 3" key="1">
    <citation type="submission" date="2020-08" db="EMBL/GenBank/DDBJ databases">
        <title>Genomic Encyclopedia of Type Strains, Phase III (KMG-III): the genomes of soil and plant-associated and newly described type strains.</title>
        <authorList>
            <person name="Whitman W."/>
        </authorList>
    </citation>
    <scope>NUCLEOTIDE SEQUENCE [LARGE SCALE GENOMIC DNA]</scope>
    <source>
        <strain evidence="2 3">CECT 3303</strain>
    </source>
</reference>
<protein>
    <recommendedName>
        <fullName evidence="1">SnoaL-like domain-containing protein</fullName>
    </recommendedName>
</protein>
<organism evidence="2 3">
    <name type="scientific">Planomonospora venezuelensis</name>
    <dbReference type="NCBI Taxonomy" id="1999"/>
    <lineage>
        <taxon>Bacteria</taxon>
        <taxon>Bacillati</taxon>
        <taxon>Actinomycetota</taxon>
        <taxon>Actinomycetes</taxon>
        <taxon>Streptosporangiales</taxon>
        <taxon>Streptosporangiaceae</taxon>
        <taxon>Planomonospora</taxon>
    </lineage>
</organism>
<name>A0A841DCH6_PLAVE</name>
<sequence>MTPREVFDRMRERWTAGETVFDDDSLTEDVILEMPFAAPGRPGRIEGRAAVLAFVRAGHDGLPFRFDDCRALAVHDTTDPGTIVVEYELAATLTATGVSAAAPFVGVLTVRKGRIARWREYQNPLAVASALETAAS</sequence>